<evidence type="ECO:0000313" key="10">
    <source>
        <dbReference type="EMBL" id="MEK8131140.1"/>
    </source>
</evidence>
<evidence type="ECO:0000256" key="3">
    <source>
        <dbReference type="ARBA" id="ARBA00022723"/>
    </source>
</evidence>
<dbReference type="EMBL" id="JBBPCC010000019">
    <property type="protein sequence ID" value="MEK8131140.1"/>
    <property type="molecule type" value="Genomic_DNA"/>
</dbReference>
<dbReference type="NCBIfam" id="TIGR00516">
    <property type="entry name" value="acpS"/>
    <property type="match status" value="1"/>
</dbReference>
<keyword evidence="4 8" id="KW-0276">Fatty acid metabolism</keyword>
<dbReference type="HAMAP" id="MF_00101">
    <property type="entry name" value="AcpS"/>
    <property type="match status" value="1"/>
</dbReference>
<dbReference type="NCBIfam" id="TIGR00556">
    <property type="entry name" value="pantethn_trn"/>
    <property type="match status" value="1"/>
</dbReference>
<evidence type="ECO:0000256" key="5">
    <source>
        <dbReference type="ARBA" id="ARBA00022842"/>
    </source>
</evidence>
<dbReference type="EC" id="2.7.8.7" evidence="8"/>
<name>A0ABU9DQL5_9BACL</name>
<organism evidence="10 11">
    <name type="scientific">Paenibacillus filicis</name>
    <dbReference type="NCBI Taxonomy" id="669464"/>
    <lineage>
        <taxon>Bacteria</taxon>
        <taxon>Bacillati</taxon>
        <taxon>Bacillota</taxon>
        <taxon>Bacilli</taxon>
        <taxon>Bacillales</taxon>
        <taxon>Paenibacillaceae</taxon>
        <taxon>Paenibacillus</taxon>
    </lineage>
</organism>
<dbReference type="RefSeq" id="WP_341418275.1">
    <property type="nucleotide sequence ID" value="NZ_JBBPCC010000019.1"/>
</dbReference>
<comment type="subcellular location">
    <subcellularLocation>
        <location evidence="8">Cytoplasm</location>
    </subcellularLocation>
</comment>
<keyword evidence="11" id="KW-1185">Reference proteome</keyword>
<dbReference type="GO" id="GO:0008897">
    <property type="term" value="F:holo-[acyl-carrier-protein] synthase activity"/>
    <property type="evidence" value="ECO:0007669"/>
    <property type="project" value="UniProtKB-EC"/>
</dbReference>
<keyword evidence="3 8" id="KW-0479">Metal-binding</keyword>
<evidence type="ECO:0000256" key="2">
    <source>
        <dbReference type="ARBA" id="ARBA00022679"/>
    </source>
</evidence>
<gene>
    <name evidence="8 10" type="primary">acpS</name>
    <name evidence="10" type="ORF">WMW72_24860</name>
</gene>
<protein>
    <recommendedName>
        <fullName evidence="8">Holo-[acyl-carrier-protein] synthase</fullName>
        <shortName evidence="8">Holo-ACP synthase</shortName>
        <ecNumber evidence="8">2.7.8.7</ecNumber>
    </recommendedName>
    <alternativeName>
        <fullName evidence="8">4'-phosphopantetheinyl transferase AcpS</fullName>
    </alternativeName>
</protein>
<comment type="cofactor">
    <cofactor evidence="8">
        <name>Mg(2+)</name>
        <dbReference type="ChEBI" id="CHEBI:18420"/>
    </cofactor>
</comment>
<dbReference type="InterPro" id="IPR002582">
    <property type="entry name" value="ACPS"/>
</dbReference>
<sequence length="141" mass="15344">MIIGVGSDLLEIERVRKILEQEAGKRFLERILTPGERKLAEKRQRRLAEFVAGRFAAKEAVVKAFGCGIGKLISLQDMEVLPDASGKPVCRLSDAAWQRLGQCSLGTASDGEGVIIHLSITHSETMAMAYAVVEQAGPSHR</sequence>
<feature type="domain" description="4'-phosphopantetheinyl transferase" evidence="9">
    <location>
        <begin position="4"/>
        <end position="96"/>
    </location>
</feature>
<comment type="similarity">
    <text evidence="8">Belongs to the P-Pant transferase superfamily. AcpS family.</text>
</comment>
<dbReference type="InterPro" id="IPR004568">
    <property type="entry name" value="Ppantetheine-prot_Trfase_dom"/>
</dbReference>
<proteinExistence type="inferred from homology"/>
<keyword evidence="5 8" id="KW-0460">Magnesium</keyword>
<evidence type="ECO:0000256" key="7">
    <source>
        <dbReference type="ARBA" id="ARBA00023160"/>
    </source>
</evidence>
<evidence type="ECO:0000256" key="6">
    <source>
        <dbReference type="ARBA" id="ARBA00023098"/>
    </source>
</evidence>
<reference evidence="10 11" key="1">
    <citation type="submission" date="2024-04" db="EMBL/GenBank/DDBJ databases">
        <title>draft genome sequnece of Paenibacillus filicis.</title>
        <authorList>
            <person name="Kim D.-U."/>
        </authorList>
    </citation>
    <scope>NUCLEOTIDE SEQUENCE [LARGE SCALE GENOMIC DNA]</scope>
    <source>
        <strain evidence="10 11">KACC14197</strain>
    </source>
</reference>
<dbReference type="SUPFAM" id="SSF56214">
    <property type="entry name" value="4'-phosphopantetheinyl transferase"/>
    <property type="match status" value="1"/>
</dbReference>
<evidence type="ECO:0000259" key="9">
    <source>
        <dbReference type="Pfam" id="PF01648"/>
    </source>
</evidence>
<keyword evidence="6 8" id="KW-0443">Lipid metabolism</keyword>
<comment type="caution">
    <text evidence="10">The sequence shown here is derived from an EMBL/GenBank/DDBJ whole genome shotgun (WGS) entry which is preliminary data.</text>
</comment>
<evidence type="ECO:0000256" key="8">
    <source>
        <dbReference type="HAMAP-Rule" id="MF_00101"/>
    </source>
</evidence>
<dbReference type="InterPro" id="IPR037143">
    <property type="entry name" value="4-PPantetheinyl_Trfase_dom_sf"/>
</dbReference>
<keyword evidence="1 8" id="KW-0444">Lipid biosynthesis</keyword>
<dbReference type="Gene3D" id="3.90.470.20">
    <property type="entry name" value="4'-phosphopantetheinyl transferase domain"/>
    <property type="match status" value="1"/>
</dbReference>
<feature type="binding site" evidence="8">
    <location>
        <position position="59"/>
    </location>
    <ligand>
        <name>Mg(2+)</name>
        <dbReference type="ChEBI" id="CHEBI:18420"/>
    </ligand>
</feature>
<keyword evidence="8" id="KW-0963">Cytoplasm</keyword>
<evidence type="ECO:0000256" key="1">
    <source>
        <dbReference type="ARBA" id="ARBA00022516"/>
    </source>
</evidence>
<comment type="function">
    <text evidence="8">Transfers the 4'-phosphopantetheine moiety from coenzyme A to a Ser of acyl-carrier-protein.</text>
</comment>
<comment type="catalytic activity">
    <reaction evidence="8">
        <text>apo-[ACP] + CoA = holo-[ACP] + adenosine 3',5'-bisphosphate + H(+)</text>
        <dbReference type="Rhea" id="RHEA:12068"/>
        <dbReference type="Rhea" id="RHEA-COMP:9685"/>
        <dbReference type="Rhea" id="RHEA-COMP:9690"/>
        <dbReference type="ChEBI" id="CHEBI:15378"/>
        <dbReference type="ChEBI" id="CHEBI:29999"/>
        <dbReference type="ChEBI" id="CHEBI:57287"/>
        <dbReference type="ChEBI" id="CHEBI:58343"/>
        <dbReference type="ChEBI" id="CHEBI:64479"/>
        <dbReference type="EC" id="2.7.8.7"/>
    </reaction>
</comment>
<keyword evidence="7 8" id="KW-0275">Fatty acid biosynthesis</keyword>
<evidence type="ECO:0000313" key="11">
    <source>
        <dbReference type="Proteomes" id="UP001469365"/>
    </source>
</evidence>
<dbReference type="Proteomes" id="UP001469365">
    <property type="component" value="Unassembled WGS sequence"/>
</dbReference>
<accession>A0ABU9DQL5</accession>
<keyword evidence="2 8" id="KW-0808">Transferase</keyword>
<dbReference type="InterPro" id="IPR008278">
    <property type="entry name" value="4-PPantetheinyl_Trfase_dom"/>
</dbReference>
<evidence type="ECO:0000256" key="4">
    <source>
        <dbReference type="ARBA" id="ARBA00022832"/>
    </source>
</evidence>
<feature type="binding site" evidence="8">
    <location>
        <position position="8"/>
    </location>
    <ligand>
        <name>Mg(2+)</name>
        <dbReference type="ChEBI" id="CHEBI:18420"/>
    </ligand>
</feature>
<dbReference type="Pfam" id="PF01648">
    <property type="entry name" value="ACPS"/>
    <property type="match status" value="1"/>
</dbReference>